<protein>
    <submittedName>
        <fullName evidence="1">Uncharacterized protein</fullName>
    </submittedName>
</protein>
<sequence>MNAVVEVPSPALVDIAESKDERRRWRCLHLPWLTLLNPSVKAVVEVPSPALVDIAESKAGKGHGGGAFNCLG</sequence>
<accession>A0A9D4S199</accession>
<evidence type="ECO:0000313" key="2">
    <source>
        <dbReference type="Proteomes" id="UP000828390"/>
    </source>
</evidence>
<gene>
    <name evidence="1" type="ORF">DPMN_010721</name>
</gene>
<keyword evidence="2" id="KW-1185">Reference proteome</keyword>
<reference evidence="1" key="2">
    <citation type="submission" date="2020-11" db="EMBL/GenBank/DDBJ databases">
        <authorList>
            <person name="McCartney M.A."/>
            <person name="Auch B."/>
            <person name="Kono T."/>
            <person name="Mallez S."/>
            <person name="Becker A."/>
            <person name="Gohl D.M."/>
            <person name="Silverstein K.A.T."/>
            <person name="Koren S."/>
            <person name="Bechman K.B."/>
            <person name="Herman A."/>
            <person name="Abrahante J.E."/>
            <person name="Garbe J."/>
        </authorList>
    </citation>
    <scope>NUCLEOTIDE SEQUENCE</scope>
    <source>
        <strain evidence="1">Duluth1</strain>
        <tissue evidence="1">Whole animal</tissue>
    </source>
</reference>
<comment type="caution">
    <text evidence="1">The sequence shown here is derived from an EMBL/GenBank/DDBJ whole genome shotgun (WGS) entry which is preliminary data.</text>
</comment>
<reference evidence="1" key="1">
    <citation type="journal article" date="2019" name="bioRxiv">
        <title>The Genome of the Zebra Mussel, Dreissena polymorpha: A Resource for Invasive Species Research.</title>
        <authorList>
            <person name="McCartney M.A."/>
            <person name="Auch B."/>
            <person name="Kono T."/>
            <person name="Mallez S."/>
            <person name="Zhang Y."/>
            <person name="Obille A."/>
            <person name="Becker A."/>
            <person name="Abrahante J.E."/>
            <person name="Garbe J."/>
            <person name="Badalamenti J.P."/>
            <person name="Herman A."/>
            <person name="Mangelson H."/>
            <person name="Liachko I."/>
            <person name="Sullivan S."/>
            <person name="Sone E.D."/>
            <person name="Koren S."/>
            <person name="Silverstein K.A.T."/>
            <person name="Beckman K.B."/>
            <person name="Gohl D.M."/>
        </authorList>
    </citation>
    <scope>NUCLEOTIDE SEQUENCE</scope>
    <source>
        <strain evidence="1">Duluth1</strain>
        <tissue evidence="1">Whole animal</tissue>
    </source>
</reference>
<dbReference type="AlphaFoldDB" id="A0A9D4S199"/>
<evidence type="ECO:0000313" key="1">
    <source>
        <dbReference type="EMBL" id="KAH3886708.1"/>
    </source>
</evidence>
<dbReference type="EMBL" id="JAIWYP010000001">
    <property type="protein sequence ID" value="KAH3886708.1"/>
    <property type="molecule type" value="Genomic_DNA"/>
</dbReference>
<organism evidence="1 2">
    <name type="scientific">Dreissena polymorpha</name>
    <name type="common">Zebra mussel</name>
    <name type="synonym">Mytilus polymorpha</name>
    <dbReference type="NCBI Taxonomy" id="45954"/>
    <lineage>
        <taxon>Eukaryota</taxon>
        <taxon>Metazoa</taxon>
        <taxon>Spiralia</taxon>
        <taxon>Lophotrochozoa</taxon>
        <taxon>Mollusca</taxon>
        <taxon>Bivalvia</taxon>
        <taxon>Autobranchia</taxon>
        <taxon>Heteroconchia</taxon>
        <taxon>Euheterodonta</taxon>
        <taxon>Imparidentia</taxon>
        <taxon>Neoheterodontei</taxon>
        <taxon>Myida</taxon>
        <taxon>Dreissenoidea</taxon>
        <taxon>Dreissenidae</taxon>
        <taxon>Dreissena</taxon>
    </lineage>
</organism>
<name>A0A9D4S199_DREPO</name>
<proteinExistence type="predicted"/>
<dbReference type="Proteomes" id="UP000828390">
    <property type="component" value="Unassembled WGS sequence"/>
</dbReference>